<evidence type="ECO:0000256" key="1">
    <source>
        <dbReference type="ARBA" id="ARBA00001946"/>
    </source>
</evidence>
<dbReference type="PANTHER" id="PTHR20854:SF4">
    <property type="entry name" value="INOSITOL-1-MONOPHOSPHATASE-RELATED"/>
    <property type="match status" value="1"/>
</dbReference>
<dbReference type="GO" id="GO:0007165">
    <property type="term" value="P:signal transduction"/>
    <property type="evidence" value="ECO:0007669"/>
    <property type="project" value="TreeGrafter"/>
</dbReference>
<dbReference type="FunFam" id="3.30.540.10:FF:000003">
    <property type="entry name" value="Inositol-1-monophosphatase"/>
    <property type="match status" value="1"/>
</dbReference>
<dbReference type="AlphaFoldDB" id="A0A518B3Q3"/>
<evidence type="ECO:0000313" key="7">
    <source>
        <dbReference type="Proteomes" id="UP000317093"/>
    </source>
</evidence>
<keyword evidence="3 6" id="KW-0378">Hydrolase</keyword>
<dbReference type="CDD" id="cd01641">
    <property type="entry name" value="Bacterial_IMPase_like_1"/>
    <property type="match status" value="1"/>
</dbReference>
<dbReference type="GO" id="GO:0046872">
    <property type="term" value="F:metal ion binding"/>
    <property type="evidence" value="ECO:0007669"/>
    <property type="project" value="UniProtKB-KW"/>
</dbReference>
<dbReference type="GO" id="GO:0008934">
    <property type="term" value="F:inositol monophosphate 1-phosphatase activity"/>
    <property type="evidence" value="ECO:0007669"/>
    <property type="project" value="TreeGrafter"/>
</dbReference>
<dbReference type="Proteomes" id="UP000317093">
    <property type="component" value="Chromosome"/>
</dbReference>
<dbReference type="InterPro" id="IPR020583">
    <property type="entry name" value="Inositol_monoP_metal-BS"/>
</dbReference>
<proteinExistence type="predicted"/>
<protein>
    <submittedName>
        <fullName evidence="6">Histidinol-phosphatase</fullName>
        <ecNumber evidence="6">3.1.3.15</ecNumber>
    </submittedName>
</protein>
<accession>A0A518B3Q3</accession>
<dbReference type="PANTHER" id="PTHR20854">
    <property type="entry name" value="INOSITOL MONOPHOSPHATASE"/>
    <property type="match status" value="1"/>
</dbReference>
<keyword evidence="4 5" id="KW-0460">Magnesium</keyword>
<keyword evidence="2 5" id="KW-0479">Metal-binding</keyword>
<dbReference type="PROSITE" id="PS00629">
    <property type="entry name" value="IMP_1"/>
    <property type="match status" value="1"/>
</dbReference>
<dbReference type="RefSeq" id="WP_419193552.1">
    <property type="nucleotide sequence ID" value="NZ_CP036279.1"/>
</dbReference>
<dbReference type="GO" id="GO:0004401">
    <property type="term" value="F:histidinol-phosphatase activity"/>
    <property type="evidence" value="ECO:0007669"/>
    <property type="project" value="UniProtKB-EC"/>
</dbReference>
<feature type="binding site" evidence="5">
    <location>
        <position position="220"/>
    </location>
    <ligand>
        <name>Mg(2+)</name>
        <dbReference type="ChEBI" id="CHEBI:18420"/>
        <label>2</label>
    </ligand>
</feature>
<dbReference type="SUPFAM" id="SSF56655">
    <property type="entry name" value="Carbohydrate phosphatase"/>
    <property type="match status" value="1"/>
</dbReference>
<dbReference type="KEGG" id="knv:Pan216_24800"/>
<dbReference type="Gene3D" id="3.40.190.80">
    <property type="match status" value="1"/>
</dbReference>
<dbReference type="InterPro" id="IPR000760">
    <property type="entry name" value="Inositol_monophosphatase-like"/>
</dbReference>
<dbReference type="Pfam" id="PF00459">
    <property type="entry name" value="Inositol_P"/>
    <property type="match status" value="1"/>
</dbReference>
<keyword evidence="7" id="KW-1185">Reference proteome</keyword>
<evidence type="ECO:0000256" key="2">
    <source>
        <dbReference type="ARBA" id="ARBA00022723"/>
    </source>
</evidence>
<feature type="binding site" evidence="5">
    <location>
        <position position="89"/>
    </location>
    <ligand>
        <name>Mg(2+)</name>
        <dbReference type="ChEBI" id="CHEBI:18420"/>
        <label>1</label>
        <note>catalytic</note>
    </ligand>
</feature>
<evidence type="ECO:0000256" key="4">
    <source>
        <dbReference type="ARBA" id="ARBA00022842"/>
    </source>
</evidence>
<gene>
    <name evidence="6" type="primary">hisN</name>
    <name evidence="6" type="ORF">Pan216_24800</name>
</gene>
<dbReference type="GO" id="GO:0006020">
    <property type="term" value="P:inositol metabolic process"/>
    <property type="evidence" value="ECO:0007669"/>
    <property type="project" value="TreeGrafter"/>
</dbReference>
<evidence type="ECO:0000313" key="6">
    <source>
        <dbReference type="EMBL" id="QDU61619.1"/>
    </source>
</evidence>
<evidence type="ECO:0000256" key="5">
    <source>
        <dbReference type="PIRSR" id="PIRSR600760-2"/>
    </source>
</evidence>
<feature type="binding site" evidence="5">
    <location>
        <position position="69"/>
    </location>
    <ligand>
        <name>Mg(2+)</name>
        <dbReference type="ChEBI" id="CHEBI:18420"/>
        <label>1</label>
        <note>catalytic</note>
    </ligand>
</feature>
<organism evidence="6 7">
    <name type="scientific">Kolteria novifilia</name>
    <dbReference type="NCBI Taxonomy" id="2527975"/>
    <lineage>
        <taxon>Bacteria</taxon>
        <taxon>Pseudomonadati</taxon>
        <taxon>Planctomycetota</taxon>
        <taxon>Planctomycetia</taxon>
        <taxon>Kolteriales</taxon>
        <taxon>Kolteriaceae</taxon>
        <taxon>Kolteria</taxon>
    </lineage>
</organism>
<sequence>MVDQEREEYLSFAMKLARAAERKIMPHFRRCAVSIKPDGTEVTAADREAEEAIRERLVDRYPDHDILGEEFGQGGIAGAARQWLVDPLDGTASFTLGIPLFGTLIALLEEGDPVVGVIHMPAIKETLFAARGGGCWYQEGDQEPVRVRVDPVTSLDEAYVATGGLHGSEVEHEEGQPPYKILDLVRAASRFRFVTDCLQHGLVCRGRLHVAVDTLMAPWDIGALVPCVEEAGGIVSNLTGQRENVAFGGSLISSASQELHEQALKTLQP</sequence>
<name>A0A518B3Q3_9BACT</name>
<dbReference type="EC" id="3.1.3.15" evidence="6"/>
<dbReference type="Gene3D" id="3.30.540.10">
    <property type="entry name" value="Fructose-1,6-Bisphosphatase, subunit A, domain 1"/>
    <property type="match status" value="1"/>
</dbReference>
<feature type="binding site" evidence="5">
    <location>
        <position position="86"/>
    </location>
    <ligand>
        <name>Mg(2+)</name>
        <dbReference type="ChEBI" id="CHEBI:18420"/>
        <label>1</label>
        <note>catalytic</note>
    </ligand>
</feature>
<evidence type="ECO:0000256" key="3">
    <source>
        <dbReference type="ARBA" id="ARBA00022801"/>
    </source>
</evidence>
<reference evidence="6 7" key="1">
    <citation type="submission" date="2019-02" db="EMBL/GenBank/DDBJ databases">
        <title>Deep-cultivation of Planctomycetes and their phenomic and genomic characterization uncovers novel biology.</title>
        <authorList>
            <person name="Wiegand S."/>
            <person name="Jogler M."/>
            <person name="Boedeker C."/>
            <person name="Pinto D."/>
            <person name="Vollmers J."/>
            <person name="Rivas-Marin E."/>
            <person name="Kohn T."/>
            <person name="Peeters S.H."/>
            <person name="Heuer A."/>
            <person name="Rast P."/>
            <person name="Oberbeckmann S."/>
            <person name="Bunk B."/>
            <person name="Jeske O."/>
            <person name="Meyerdierks A."/>
            <person name="Storesund J.E."/>
            <person name="Kallscheuer N."/>
            <person name="Luecker S."/>
            <person name="Lage O.M."/>
            <person name="Pohl T."/>
            <person name="Merkel B.J."/>
            <person name="Hornburger P."/>
            <person name="Mueller R.-W."/>
            <person name="Bruemmer F."/>
            <person name="Labrenz M."/>
            <person name="Spormann A.M."/>
            <person name="Op den Camp H."/>
            <person name="Overmann J."/>
            <person name="Amann R."/>
            <person name="Jetten M.S.M."/>
            <person name="Mascher T."/>
            <person name="Medema M.H."/>
            <person name="Devos D.P."/>
            <person name="Kaster A.-K."/>
            <person name="Ovreas L."/>
            <person name="Rohde M."/>
            <person name="Galperin M.Y."/>
            <person name="Jogler C."/>
        </authorList>
    </citation>
    <scope>NUCLEOTIDE SEQUENCE [LARGE SCALE GENOMIC DNA]</scope>
    <source>
        <strain evidence="6 7">Pan216</strain>
    </source>
</reference>
<dbReference type="EMBL" id="CP036279">
    <property type="protein sequence ID" value="QDU61619.1"/>
    <property type="molecule type" value="Genomic_DNA"/>
</dbReference>
<feature type="binding site" evidence="5">
    <location>
        <position position="88"/>
    </location>
    <ligand>
        <name>Mg(2+)</name>
        <dbReference type="ChEBI" id="CHEBI:18420"/>
        <label>1</label>
        <note>catalytic</note>
    </ligand>
</feature>
<comment type="cofactor">
    <cofactor evidence="1 5">
        <name>Mg(2+)</name>
        <dbReference type="ChEBI" id="CHEBI:18420"/>
    </cofactor>
</comment>
<dbReference type="PRINTS" id="PR00377">
    <property type="entry name" value="IMPHPHTASES"/>
</dbReference>